<dbReference type="Gene3D" id="3.40.50.150">
    <property type="entry name" value="Vaccinia Virus protein VP39"/>
    <property type="match status" value="1"/>
</dbReference>
<dbReference type="InterPro" id="IPR029063">
    <property type="entry name" value="SAM-dependent_MTases_sf"/>
</dbReference>
<evidence type="ECO:0000313" key="1">
    <source>
        <dbReference type="EMBL" id="UXD87315.1"/>
    </source>
</evidence>
<protein>
    <submittedName>
        <fullName evidence="1">Uncharacterized protein</fullName>
    </submittedName>
</protein>
<keyword evidence="2" id="KW-1185">Reference proteome</keyword>
<gene>
    <name evidence="1" type="ORF">HUF19_07680</name>
</gene>
<organism evidence="1 2">
    <name type="scientific">Thalassolituus hydrocarboniclasticus</name>
    <dbReference type="NCBI Taxonomy" id="2742796"/>
    <lineage>
        <taxon>Bacteria</taxon>
        <taxon>Pseudomonadati</taxon>
        <taxon>Pseudomonadota</taxon>
        <taxon>Gammaproteobacteria</taxon>
        <taxon>Oceanospirillales</taxon>
        <taxon>Oceanospirillaceae</taxon>
        <taxon>Thalassolituus</taxon>
    </lineage>
</organism>
<sequence length="345" mass="36942">MVELPPVPDTAWLISLVEKILDNSISPYLLRAEVSELAAALKSLGYEHPEGLSGTAAKGTLTANGLALAPDMAATCADDAVRTIMFLRGTRAAIADQYAQGSGGPVRILYAGCGPYAILAVPLMLVLSAEEASFTLVDIHPESVVSAERIITALNLADAVFDMKVVDATGYLADPDFSADIILTEVMQACLQTEPQVAVVRHLLSQSPSALVIPQEVRIDLVYADPAVEFSATRRAVAGQSAQDGRVYAGSVFILNNEAVFSWKNVSGSYLPGLSVEVNHLPDDRYQPMLFTDICVYQQYRIGAYESGLTFPRMLESAEKISSGAQLHFQYRLGDNPGVFIAAVG</sequence>
<dbReference type="Proteomes" id="UP001065322">
    <property type="component" value="Chromosome"/>
</dbReference>
<dbReference type="EMBL" id="CP054475">
    <property type="protein sequence ID" value="UXD87315.1"/>
    <property type="molecule type" value="Genomic_DNA"/>
</dbReference>
<dbReference type="SUPFAM" id="SSF53335">
    <property type="entry name" value="S-adenosyl-L-methionine-dependent methyltransferases"/>
    <property type="match status" value="1"/>
</dbReference>
<name>A0ABY6A9F6_9GAMM</name>
<proteinExistence type="predicted"/>
<accession>A0ABY6A9F6</accession>
<dbReference type="RefSeq" id="WP_260999235.1">
    <property type="nucleotide sequence ID" value="NZ_CP054475.1"/>
</dbReference>
<reference evidence="2" key="1">
    <citation type="submission" date="2020-06" db="EMBL/GenBank/DDBJ databases">
        <title>Thalassolituus marinus alknpb1M-1, a hydrocarbon-degrading bacterium isolated from the deep-sea overlying water using an in-situ strategy from the South China Sea basin.</title>
        <authorList>
            <person name="Dong C."/>
            <person name="Chen Y."/>
            <person name="Shao Z."/>
        </authorList>
    </citation>
    <scope>NUCLEOTIDE SEQUENCE [LARGE SCALE GENOMIC DNA]</scope>
    <source>
        <strain evidence="2">alknpb1M-1</strain>
    </source>
</reference>
<evidence type="ECO:0000313" key="2">
    <source>
        <dbReference type="Proteomes" id="UP001065322"/>
    </source>
</evidence>